<dbReference type="GO" id="GO:0003700">
    <property type="term" value="F:DNA-binding transcription factor activity"/>
    <property type="evidence" value="ECO:0007669"/>
    <property type="project" value="TreeGrafter"/>
</dbReference>
<dbReference type="SUPFAM" id="SSF46689">
    <property type="entry name" value="Homeodomain-like"/>
    <property type="match status" value="1"/>
</dbReference>
<feature type="DNA-binding region" description="H-T-H motif" evidence="4">
    <location>
        <begin position="38"/>
        <end position="57"/>
    </location>
</feature>
<evidence type="ECO:0000313" key="6">
    <source>
        <dbReference type="EMBL" id="WBG92527.1"/>
    </source>
</evidence>
<dbReference type="InterPro" id="IPR050109">
    <property type="entry name" value="HTH-type_TetR-like_transc_reg"/>
</dbReference>
<dbReference type="EMBL" id="CP104758">
    <property type="protein sequence ID" value="WBG92527.1"/>
    <property type="molecule type" value="Genomic_DNA"/>
</dbReference>
<evidence type="ECO:0000256" key="4">
    <source>
        <dbReference type="PROSITE-ProRule" id="PRU00335"/>
    </source>
</evidence>
<keyword evidence="2 4" id="KW-0238">DNA-binding</keyword>
<dbReference type="InterPro" id="IPR039536">
    <property type="entry name" value="TetR_C_Proteobacteria"/>
</dbReference>
<dbReference type="GO" id="GO:0000976">
    <property type="term" value="F:transcription cis-regulatory region binding"/>
    <property type="evidence" value="ECO:0007669"/>
    <property type="project" value="TreeGrafter"/>
</dbReference>
<dbReference type="AlphaFoldDB" id="A0AAJ5UBE9"/>
<gene>
    <name evidence="6" type="ORF">N5580_08435</name>
</gene>
<dbReference type="Gene3D" id="1.10.357.10">
    <property type="entry name" value="Tetracycline Repressor, domain 2"/>
    <property type="match status" value="1"/>
</dbReference>
<dbReference type="KEGG" id="kpie:N5580_08435"/>
<dbReference type="PANTHER" id="PTHR30055:SF234">
    <property type="entry name" value="HTH-TYPE TRANSCRIPTIONAL REGULATOR BETI"/>
    <property type="match status" value="1"/>
</dbReference>
<dbReference type="InterPro" id="IPR009057">
    <property type="entry name" value="Homeodomain-like_sf"/>
</dbReference>
<organism evidence="6 7">
    <name type="scientific">Pantoea piersonii</name>
    <dbReference type="NCBI Taxonomy" id="2364647"/>
    <lineage>
        <taxon>Bacteria</taxon>
        <taxon>Pseudomonadati</taxon>
        <taxon>Pseudomonadota</taxon>
        <taxon>Gammaproteobacteria</taxon>
        <taxon>Enterobacterales</taxon>
        <taxon>Erwiniaceae</taxon>
        <taxon>Pantoea</taxon>
    </lineage>
</organism>
<dbReference type="PRINTS" id="PR00455">
    <property type="entry name" value="HTHTETR"/>
</dbReference>
<dbReference type="SUPFAM" id="SSF48498">
    <property type="entry name" value="Tetracyclin repressor-like, C-terminal domain"/>
    <property type="match status" value="1"/>
</dbReference>
<proteinExistence type="predicted"/>
<dbReference type="Pfam" id="PF14246">
    <property type="entry name" value="TetR_C_7"/>
    <property type="match status" value="1"/>
</dbReference>
<dbReference type="Proteomes" id="UP001211544">
    <property type="component" value="Chromosome"/>
</dbReference>
<dbReference type="Pfam" id="PF00440">
    <property type="entry name" value="TetR_N"/>
    <property type="match status" value="1"/>
</dbReference>
<dbReference type="InterPro" id="IPR036271">
    <property type="entry name" value="Tet_transcr_reg_TetR-rel_C_sf"/>
</dbReference>
<dbReference type="FunFam" id="1.10.10.60:FF:000141">
    <property type="entry name" value="TetR family transcriptional regulator"/>
    <property type="match status" value="1"/>
</dbReference>
<evidence type="ECO:0000313" key="7">
    <source>
        <dbReference type="Proteomes" id="UP001211544"/>
    </source>
</evidence>
<keyword evidence="3" id="KW-0804">Transcription</keyword>
<keyword evidence="1" id="KW-0805">Transcription regulation</keyword>
<evidence type="ECO:0000259" key="5">
    <source>
        <dbReference type="PROSITE" id="PS50977"/>
    </source>
</evidence>
<dbReference type="InterPro" id="IPR001647">
    <property type="entry name" value="HTH_TetR"/>
</dbReference>
<sequence length="218" mass="23681">MVAQNENAPRRRRKEARPSEIINAATGVFAEKGYASTNLNEVAKRAGVAKGTLYLYFATKEDLFRAVARSAFTSHLEGMDKAASELSGSVRFIIPLILNTAAEGASNSHVPAIARMVISESKKFPDLARIWHDNVVARVLSLLTVVLTEGQKRGEVRHGNALHQAFSIIGPMVTATLFREIFPEDSTLRPDLDSLAKSHADIVLRGLLEAPCGLDSGM</sequence>
<protein>
    <submittedName>
        <fullName evidence="6">TetR/AcrR family transcriptional regulator</fullName>
    </submittedName>
</protein>
<reference evidence="6 7" key="1">
    <citation type="journal article" date="2022" name="J Glob Antimicrob Resist">
        <title>First complete genome of a multidrug resistant strain of the novel human pathogen Kalamiella piersonii (GABEKP28) identified in human saliva.</title>
        <authorList>
            <person name="McDonagh F."/>
            <person name="Singh N.K."/>
            <person name="Venkateswaran K."/>
            <person name="Lonappan A.M."/>
            <person name="Hallahan B."/>
            <person name="Tuohy A."/>
            <person name="Burke L."/>
            <person name="Kovarova A."/>
            <person name="Miliotis G."/>
        </authorList>
    </citation>
    <scope>NUCLEOTIDE SEQUENCE [LARGE SCALE GENOMIC DNA]</scope>
    <source>
        <strain evidence="6 7">GABEKP28</strain>
    </source>
</reference>
<name>A0AAJ5UBE9_9GAMM</name>
<evidence type="ECO:0000256" key="2">
    <source>
        <dbReference type="ARBA" id="ARBA00023125"/>
    </source>
</evidence>
<accession>A0AAJ5UBE9</accession>
<dbReference type="PANTHER" id="PTHR30055">
    <property type="entry name" value="HTH-TYPE TRANSCRIPTIONAL REGULATOR RUTR"/>
    <property type="match status" value="1"/>
</dbReference>
<dbReference type="PROSITE" id="PS50977">
    <property type="entry name" value="HTH_TETR_2"/>
    <property type="match status" value="1"/>
</dbReference>
<evidence type="ECO:0000256" key="3">
    <source>
        <dbReference type="ARBA" id="ARBA00023163"/>
    </source>
</evidence>
<dbReference type="RefSeq" id="WP_269950236.1">
    <property type="nucleotide sequence ID" value="NZ_CP104758.1"/>
</dbReference>
<feature type="domain" description="HTH tetR-type" evidence="5">
    <location>
        <begin position="15"/>
        <end position="75"/>
    </location>
</feature>
<evidence type="ECO:0000256" key="1">
    <source>
        <dbReference type="ARBA" id="ARBA00023015"/>
    </source>
</evidence>
<keyword evidence="7" id="KW-1185">Reference proteome</keyword>